<sequence>MAPTTAVGNPVISAWSTISPFGLSSAEFAEGVRSGRKAAVRLDRDEWRVPFEEAHLVPGFDIRSVLGRRGTRSMDRASGLAVAAVGRLLDGAGGERLPGVGEDTGLALGTSTGSAQSMMDFTRDSLVGERPYLVDPARFPNTVMNCAAGQSAIWHRLKGPNTTIAGGRATGLLALQYALRLQKAGRAETLLCGAVEEFSTARAWLEWHATDRRDNVLGEGAAVWLLERAGTARDNGRPGIAEVIGLEFGFAKDGREIRPVLGAGLRRLLDRSGVAPEEIWAVADSQAPGVDGEEERAAIADVLGTATPRRVPCAESIGDTSAASAAFQVAAVLALAEDGGAGGARKVVITSAESNGVVGAALLELVDPARSGL</sequence>
<evidence type="ECO:0000256" key="2">
    <source>
        <dbReference type="ARBA" id="ARBA00023315"/>
    </source>
</evidence>
<organism evidence="4 5">
    <name type="scientific">Saccharopolyspora elongata</name>
    <dbReference type="NCBI Taxonomy" id="2530387"/>
    <lineage>
        <taxon>Bacteria</taxon>
        <taxon>Bacillati</taxon>
        <taxon>Actinomycetota</taxon>
        <taxon>Actinomycetes</taxon>
        <taxon>Pseudonocardiales</taxon>
        <taxon>Pseudonocardiaceae</taxon>
        <taxon>Saccharopolyspora</taxon>
    </lineage>
</organism>
<feature type="domain" description="Beta-ketoacyl synthase-like N-terminal" evidence="3">
    <location>
        <begin position="12"/>
        <end position="228"/>
    </location>
</feature>
<dbReference type="EMBL" id="SMKW01000035">
    <property type="protein sequence ID" value="TDD44126.1"/>
    <property type="molecule type" value="Genomic_DNA"/>
</dbReference>
<dbReference type="Proteomes" id="UP000294947">
    <property type="component" value="Unassembled WGS sequence"/>
</dbReference>
<comment type="caution">
    <text evidence="4">The sequence shown here is derived from an EMBL/GenBank/DDBJ whole genome shotgun (WGS) entry which is preliminary data.</text>
</comment>
<dbReference type="InterPro" id="IPR016039">
    <property type="entry name" value="Thiolase-like"/>
</dbReference>
<dbReference type="PANTHER" id="PTHR11712:SF322">
    <property type="entry name" value="POLYKETIDE BETA-KETOACYL SYNTHASE 2-RELATED"/>
    <property type="match status" value="1"/>
</dbReference>
<dbReference type="Pfam" id="PF00109">
    <property type="entry name" value="ketoacyl-synt"/>
    <property type="match status" value="1"/>
</dbReference>
<dbReference type="GO" id="GO:0006633">
    <property type="term" value="P:fatty acid biosynthetic process"/>
    <property type="evidence" value="ECO:0007669"/>
    <property type="project" value="TreeGrafter"/>
</dbReference>
<keyword evidence="1" id="KW-0808">Transferase</keyword>
<dbReference type="InterPro" id="IPR000794">
    <property type="entry name" value="Beta-ketoacyl_synthase"/>
</dbReference>
<dbReference type="SUPFAM" id="SSF53901">
    <property type="entry name" value="Thiolase-like"/>
    <property type="match status" value="2"/>
</dbReference>
<evidence type="ECO:0000256" key="1">
    <source>
        <dbReference type="ARBA" id="ARBA00022679"/>
    </source>
</evidence>
<keyword evidence="5" id="KW-1185">Reference proteome</keyword>
<dbReference type="RefSeq" id="WP_132489057.1">
    <property type="nucleotide sequence ID" value="NZ_SMKW01000035.1"/>
</dbReference>
<dbReference type="GO" id="GO:0004315">
    <property type="term" value="F:3-oxoacyl-[acyl-carrier-protein] synthase activity"/>
    <property type="evidence" value="ECO:0007669"/>
    <property type="project" value="TreeGrafter"/>
</dbReference>
<evidence type="ECO:0000313" key="5">
    <source>
        <dbReference type="Proteomes" id="UP000294947"/>
    </source>
</evidence>
<protein>
    <submittedName>
        <fullName evidence="4">3-oxoacyl-ACP synthase</fullName>
    </submittedName>
</protein>
<name>A0A4R4YHA9_9PSEU</name>
<dbReference type="OrthoDB" id="7061549at2"/>
<evidence type="ECO:0000259" key="3">
    <source>
        <dbReference type="Pfam" id="PF00109"/>
    </source>
</evidence>
<proteinExistence type="predicted"/>
<dbReference type="InterPro" id="IPR014030">
    <property type="entry name" value="Ketoacyl_synth_N"/>
</dbReference>
<keyword evidence="2" id="KW-0012">Acyltransferase</keyword>
<accession>A0A4R4YHA9</accession>
<dbReference type="AlphaFoldDB" id="A0A4R4YHA9"/>
<reference evidence="4 5" key="1">
    <citation type="submission" date="2019-03" db="EMBL/GenBank/DDBJ databases">
        <title>Draft genome sequences of novel Actinobacteria.</title>
        <authorList>
            <person name="Sahin N."/>
            <person name="Ay H."/>
            <person name="Saygin H."/>
        </authorList>
    </citation>
    <scope>NUCLEOTIDE SEQUENCE [LARGE SCALE GENOMIC DNA]</scope>
    <source>
        <strain evidence="4 5">7K502</strain>
    </source>
</reference>
<dbReference type="Gene3D" id="3.40.47.10">
    <property type="match status" value="1"/>
</dbReference>
<gene>
    <name evidence="4" type="ORF">E1288_24950</name>
</gene>
<dbReference type="PANTHER" id="PTHR11712">
    <property type="entry name" value="POLYKETIDE SYNTHASE-RELATED"/>
    <property type="match status" value="1"/>
</dbReference>
<evidence type="ECO:0000313" key="4">
    <source>
        <dbReference type="EMBL" id="TDD44126.1"/>
    </source>
</evidence>